<feature type="compositionally biased region" description="Low complexity" evidence="1">
    <location>
        <begin position="99"/>
        <end position="108"/>
    </location>
</feature>
<feature type="region of interest" description="Disordered" evidence="1">
    <location>
        <begin position="167"/>
        <end position="191"/>
    </location>
</feature>
<name>A0A151GBE6_DRECN</name>
<gene>
    <name evidence="2" type="ORF">DCS_06404</name>
</gene>
<dbReference type="AlphaFoldDB" id="A0A151GBE6"/>
<dbReference type="Proteomes" id="UP000076580">
    <property type="component" value="Chromosome 03"/>
</dbReference>
<dbReference type="InParanoid" id="A0A151GBE6"/>
<proteinExistence type="predicted"/>
<reference evidence="2 3" key="1">
    <citation type="journal article" date="2016" name="Sci. Rep.">
        <title>Insights into Adaptations to a Near-Obligate Nematode Endoparasitic Lifestyle from the Finished Genome of Drechmeria coniospora.</title>
        <authorList>
            <person name="Zhang L."/>
            <person name="Zhou Z."/>
            <person name="Guo Q."/>
            <person name="Fokkens L."/>
            <person name="Miskei M."/>
            <person name="Pocsi I."/>
            <person name="Zhang W."/>
            <person name="Chen M."/>
            <person name="Wang L."/>
            <person name="Sun Y."/>
            <person name="Donzelli B.G."/>
            <person name="Gibson D.M."/>
            <person name="Nelson D.R."/>
            <person name="Luo J.G."/>
            <person name="Rep M."/>
            <person name="Liu H."/>
            <person name="Yang S."/>
            <person name="Wang J."/>
            <person name="Krasnoff S.B."/>
            <person name="Xu Y."/>
            <person name="Molnar I."/>
            <person name="Lin M."/>
        </authorList>
    </citation>
    <scope>NUCLEOTIDE SEQUENCE [LARGE SCALE GENOMIC DNA]</scope>
    <source>
        <strain evidence="2 3">ARSEF 6962</strain>
    </source>
</reference>
<comment type="caution">
    <text evidence="2">The sequence shown here is derived from an EMBL/GenBank/DDBJ whole genome shotgun (WGS) entry which is preliminary data.</text>
</comment>
<sequence>MEHMSLPTQVSLKVGRGDNREPKANLDRLILPLDDLPAAAIFSILHRRRAPNVRTQPSASTTIPFLQRRKPSRRRCRAKNTKFPPQAPPRPQVPPAVPLVPVTTSTTPPLGPSCRTSAETAAGASLSARTPSWRAPIAQAGCSTRSAPRGELAVALFSASPPLLVASSAEQPTQASQGDDKSLTSPMQDGPVRGEVMVEQPVDVGLGVVSMTKINQSFSSLEFGHGARQTPVM</sequence>
<accession>A0A151GBE6</accession>
<feature type="compositionally biased region" description="Polar residues" evidence="1">
    <location>
        <begin position="170"/>
        <end position="187"/>
    </location>
</feature>
<dbReference type="GeneID" id="63719047"/>
<organism evidence="2 3">
    <name type="scientific">Drechmeria coniospora</name>
    <name type="common">Nematophagous fungus</name>
    <name type="synonym">Meria coniospora</name>
    <dbReference type="NCBI Taxonomy" id="98403"/>
    <lineage>
        <taxon>Eukaryota</taxon>
        <taxon>Fungi</taxon>
        <taxon>Dikarya</taxon>
        <taxon>Ascomycota</taxon>
        <taxon>Pezizomycotina</taxon>
        <taxon>Sordariomycetes</taxon>
        <taxon>Hypocreomycetidae</taxon>
        <taxon>Hypocreales</taxon>
        <taxon>Ophiocordycipitaceae</taxon>
        <taxon>Drechmeria</taxon>
    </lineage>
</organism>
<dbReference type="RefSeq" id="XP_040653798.1">
    <property type="nucleotide sequence ID" value="XM_040803694.1"/>
</dbReference>
<evidence type="ECO:0000313" key="3">
    <source>
        <dbReference type="Proteomes" id="UP000076580"/>
    </source>
</evidence>
<evidence type="ECO:0000256" key="1">
    <source>
        <dbReference type="SAM" id="MobiDB-lite"/>
    </source>
</evidence>
<feature type="compositionally biased region" description="Pro residues" evidence="1">
    <location>
        <begin position="85"/>
        <end position="98"/>
    </location>
</feature>
<protein>
    <submittedName>
        <fullName evidence="2">Uncharacterized protein</fullName>
    </submittedName>
</protein>
<feature type="compositionally biased region" description="Basic residues" evidence="1">
    <location>
        <begin position="69"/>
        <end position="80"/>
    </location>
</feature>
<dbReference type="EMBL" id="LAYC01000003">
    <property type="protein sequence ID" value="KYK54446.1"/>
    <property type="molecule type" value="Genomic_DNA"/>
</dbReference>
<feature type="region of interest" description="Disordered" evidence="1">
    <location>
        <begin position="69"/>
        <end position="130"/>
    </location>
</feature>
<keyword evidence="3" id="KW-1185">Reference proteome</keyword>
<evidence type="ECO:0000313" key="2">
    <source>
        <dbReference type="EMBL" id="KYK54446.1"/>
    </source>
</evidence>